<evidence type="ECO:0000256" key="10">
    <source>
        <dbReference type="SAM" id="MobiDB-lite"/>
    </source>
</evidence>
<comment type="catalytic activity">
    <reaction evidence="9">
        <text>a 1,2-diacyl-3-O-[alpha-D-galactosyl-(1-&gt;6)-beta-D-galactosyl]-sn-glycerol + H2O = acyl-3-O-[alpha-D-galactosyl-(1-&gt;6)-beta-D-galactosyl]-sn-glycerol + a fatty acid + H(+)</text>
        <dbReference type="Rhea" id="RHEA:48372"/>
        <dbReference type="ChEBI" id="CHEBI:15377"/>
        <dbReference type="ChEBI" id="CHEBI:15378"/>
        <dbReference type="ChEBI" id="CHEBI:28396"/>
        <dbReference type="ChEBI" id="CHEBI:28868"/>
        <dbReference type="ChEBI" id="CHEBI:90310"/>
    </reaction>
    <physiologicalReaction direction="left-to-right" evidence="9">
        <dbReference type="Rhea" id="RHEA:48373"/>
    </physiologicalReaction>
</comment>
<keyword evidence="5" id="KW-0378">Hydrolase</keyword>
<evidence type="ECO:0000256" key="1">
    <source>
        <dbReference type="ARBA" id="ARBA00004229"/>
    </source>
</evidence>
<evidence type="ECO:0000256" key="6">
    <source>
        <dbReference type="ARBA" id="ARBA00022946"/>
    </source>
</evidence>
<evidence type="ECO:0000313" key="12">
    <source>
        <dbReference type="EMBL" id="KAB5569664.1"/>
    </source>
</evidence>
<dbReference type="GO" id="GO:0016042">
    <property type="term" value="P:lipid catabolic process"/>
    <property type="evidence" value="ECO:0007669"/>
    <property type="project" value="UniProtKB-KW"/>
</dbReference>
<reference evidence="13" key="1">
    <citation type="journal article" date="2019" name="Gigascience">
        <title>De novo genome assembly of the endangered Acer yangbiense, a plant species with extremely small populations endemic to Yunnan Province, China.</title>
        <authorList>
            <person name="Yang J."/>
            <person name="Wariss H.M."/>
            <person name="Tao L."/>
            <person name="Zhang R."/>
            <person name="Yun Q."/>
            <person name="Hollingsworth P."/>
            <person name="Dao Z."/>
            <person name="Luo G."/>
            <person name="Guo H."/>
            <person name="Ma Y."/>
            <person name="Sun W."/>
        </authorList>
    </citation>
    <scope>NUCLEOTIDE SEQUENCE [LARGE SCALE GENOMIC DNA]</scope>
    <source>
        <strain evidence="13">cv. br00</strain>
    </source>
</reference>
<proteinExistence type="inferred from homology"/>
<dbReference type="SUPFAM" id="SSF53474">
    <property type="entry name" value="alpha/beta-Hydrolases"/>
    <property type="match status" value="1"/>
</dbReference>
<keyword evidence="13" id="KW-1185">Reference proteome</keyword>
<sequence>MMASKISMSNIPAMNHVAYSSGSMVPQSHSSGQVCLPKKRTETTTPRSKSLVSSLITPTMSTKLAKTSSGTSSSCLAHRWREVQGCNNWEGLVEPLHPFLRQEIIRYGEFVTACYEAFDLNPKSKRYLTCKYGKKSLFREVGMGNSGYEVTKYIYATPDVNIPIQNEPSCGRWIGYVAVSSDDAVRRLGRRDIVITFRGTVTNPEWISNFMSSLAPARLDPNNPRPEVKVESGFLSLYTSDESDHNKFGLGSCREQLLSEVSRLVNRYRGEELSISLAGHSMGSSLALLLAYDIAELGLNRLGPKLDVPVTVFSFGGPRVGNSSFKERCEELGVKVLRIANVNDPITKLPGVLLNENFRVFGGRYEFPWSCSCYEHVGVEIPLDFFNMQNPSCVHDLGSYISLLKCSKREDVQKDEEDFLDRARESILSRALNINMEPLKNAASNVVNLVQSRRTEFLMDDTILGLMNSFALYILL</sequence>
<accession>A0A5N5NQ75</accession>
<feature type="region of interest" description="Disordered" evidence="10">
    <location>
        <begin position="30"/>
        <end position="52"/>
    </location>
</feature>
<comment type="similarity">
    <text evidence="2">Belongs to the AB hydrolase superfamily. Lipase family.</text>
</comment>
<evidence type="ECO:0000256" key="8">
    <source>
        <dbReference type="ARBA" id="ARBA00023098"/>
    </source>
</evidence>
<dbReference type="EMBL" id="VDCV01000002">
    <property type="protein sequence ID" value="KAB5569664.1"/>
    <property type="molecule type" value="Genomic_DNA"/>
</dbReference>
<dbReference type="InterPro" id="IPR002921">
    <property type="entry name" value="Fungal_lipase-type"/>
</dbReference>
<evidence type="ECO:0000256" key="2">
    <source>
        <dbReference type="ARBA" id="ARBA00010701"/>
    </source>
</evidence>
<dbReference type="PANTHER" id="PTHR31403">
    <property type="entry name" value="PHOSPHOLIPASE A1-IBETA2, CHLOROPLASTIC"/>
    <property type="match status" value="1"/>
</dbReference>
<dbReference type="InterPro" id="IPR029058">
    <property type="entry name" value="AB_hydrolase_fold"/>
</dbReference>
<dbReference type="GO" id="GO:0009695">
    <property type="term" value="P:jasmonic acid biosynthetic process"/>
    <property type="evidence" value="ECO:0007669"/>
    <property type="project" value="TreeGrafter"/>
</dbReference>
<keyword evidence="7" id="KW-0442">Lipid degradation</keyword>
<comment type="caution">
    <text evidence="12">The sequence shown here is derived from an EMBL/GenBank/DDBJ whole genome shotgun (WGS) entry which is preliminary data.</text>
</comment>
<comment type="subcellular location">
    <subcellularLocation>
        <location evidence="1">Plastid</location>
        <location evidence="1">Chloroplast</location>
    </subcellularLocation>
</comment>
<evidence type="ECO:0000256" key="9">
    <source>
        <dbReference type="ARBA" id="ARBA00048139"/>
    </source>
</evidence>
<keyword evidence="6" id="KW-0809">Transit peptide</keyword>
<evidence type="ECO:0000256" key="3">
    <source>
        <dbReference type="ARBA" id="ARBA00022528"/>
    </source>
</evidence>
<dbReference type="Proteomes" id="UP000326939">
    <property type="component" value="Chromosome 2"/>
</dbReference>
<dbReference type="FunFam" id="3.40.50.1820:FF:000106">
    <property type="entry name" value="Galactolipase DONGLE, chloroplastic"/>
    <property type="match status" value="1"/>
</dbReference>
<keyword evidence="8" id="KW-0443">Lipid metabolism</keyword>
<evidence type="ECO:0000256" key="5">
    <source>
        <dbReference type="ARBA" id="ARBA00022801"/>
    </source>
</evidence>
<evidence type="ECO:0000313" key="13">
    <source>
        <dbReference type="Proteomes" id="UP000326939"/>
    </source>
</evidence>
<dbReference type="PANTHER" id="PTHR31403:SF4">
    <property type="entry name" value="PHOSPHOLIPASE A1-IALPHA2, CHLOROPLASTIC"/>
    <property type="match status" value="1"/>
</dbReference>
<evidence type="ECO:0000256" key="4">
    <source>
        <dbReference type="ARBA" id="ARBA00022640"/>
    </source>
</evidence>
<keyword evidence="4" id="KW-0934">Plastid</keyword>
<feature type="compositionally biased region" description="Polar residues" evidence="10">
    <location>
        <begin position="43"/>
        <end position="52"/>
    </location>
</feature>
<gene>
    <name evidence="12" type="ORF">DKX38_003457</name>
</gene>
<dbReference type="AlphaFoldDB" id="A0A5N5NQ75"/>
<dbReference type="GO" id="GO:0008970">
    <property type="term" value="F:phospholipase A1 activity"/>
    <property type="evidence" value="ECO:0007669"/>
    <property type="project" value="TreeGrafter"/>
</dbReference>
<dbReference type="GO" id="GO:0009507">
    <property type="term" value="C:chloroplast"/>
    <property type="evidence" value="ECO:0007669"/>
    <property type="project" value="UniProtKB-SubCell"/>
</dbReference>
<dbReference type="Pfam" id="PF01764">
    <property type="entry name" value="Lipase_3"/>
    <property type="match status" value="1"/>
</dbReference>
<keyword evidence="3" id="KW-0150">Chloroplast</keyword>
<evidence type="ECO:0000259" key="11">
    <source>
        <dbReference type="Pfam" id="PF01764"/>
    </source>
</evidence>
<dbReference type="GO" id="GO:0047714">
    <property type="term" value="F:galactolipase activity"/>
    <property type="evidence" value="ECO:0007669"/>
    <property type="project" value="UniProtKB-ARBA"/>
</dbReference>
<feature type="domain" description="Fungal lipase-type" evidence="11">
    <location>
        <begin position="194"/>
        <end position="352"/>
    </location>
</feature>
<protein>
    <recommendedName>
        <fullName evidence="11">Fungal lipase-type domain-containing protein</fullName>
    </recommendedName>
</protein>
<organism evidence="12 13">
    <name type="scientific">Salix brachista</name>
    <dbReference type="NCBI Taxonomy" id="2182728"/>
    <lineage>
        <taxon>Eukaryota</taxon>
        <taxon>Viridiplantae</taxon>
        <taxon>Streptophyta</taxon>
        <taxon>Embryophyta</taxon>
        <taxon>Tracheophyta</taxon>
        <taxon>Spermatophyta</taxon>
        <taxon>Magnoliopsida</taxon>
        <taxon>eudicotyledons</taxon>
        <taxon>Gunneridae</taxon>
        <taxon>Pentapetalae</taxon>
        <taxon>rosids</taxon>
        <taxon>fabids</taxon>
        <taxon>Malpighiales</taxon>
        <taxon>Salicaceae</taxon>
        <taxon>Saliceae</taxon>
        <taxon>Salix</taxon>
    </lineage>
</organism>
<dbReference type="CDD" id="cd00519">
    <property type="entry name" value="Lipase_3"/>
    <property type="match status" value="1"/>
</dbReference>
<evidence type="ECO:0000256" key="7">
    <source>
        <dbReference type="ARBA" id="ARBA00022963"/>
    </source>
</evidence>
<dbReference type="Gene3D" id="3.40.50.1820">
    <property type="entry name" value="alpha/beta hydrolase"/>
    <property type="match status" value="1"/>
</dbReference>
<name>A0A5N5NQ75_9ROSI</name>